<feature type="transmembrane region" description="Helical" evidence="6">
    <location>
        <begin position="689"/>
        <end position="709"/>
    </location>
</feature>
<evidence type="ECO:0000259" key="7">
    <source>
        <dbReference type="Pfam" id="PF00122"/>
    </source>
</evidence>
<dbReference type="Gene3D" id="2.70.150.10">
    <property type="entry name" value="Calcium-transporting ATPase, cytoplasmic transduction domain A"/>
    <property type="match status" value="1"/>
</dbReference>
<evidence type="ECO:0000256" key="3">
    <source>
        <dbReference type="ARBA" id="ARBA00022967"/>
    </source>
</evidence>
<keyword evidence="9" id="KW-1185">Reference proteome</keyword>
<dbReference type="InterPro" id="IPR023299">
    <property type="entry name" value="ATPase_P-typ_cyto_dom_N"/>
</dbReference>
<dbReference type="PRINTS" id="PR00119">
    <property type="entry name" value="CATATPASE"/>
</dbReference>
<dbReference type="InterPro" id="IPR008250">
    <property type="entry name" value="ATPase_P-typ_transduc_dom_A_sf"/>
</dbReference>
<dbReference type="InterPro" id="IPR001757">
    <property type="entry name" value="P_typ_ATPase"/>
</dbReference>
<dbReference type="Gene3D" id="3.40.1110.10">
    <property type="entry name" value="Calcium-transporting ATPase, cytoplasmic domain N"/>
    <property type="match status" value="1"/>
</dbReference>
<reference evidence="9" key="1">
    <citation type="submission" date="2016-09" db="EMBL/GenBank/DDBJ databases">
        <title>Draft genome sequence of a novel species of the family Streptococcaceae isolated from flowers.</title>
        <authorList>
            <person name="Chuah L.-O."/>
            <person name="Yap K.-P."/>
            <person name="Thong K.L."/>
            <person name="Liong M.T."/>
            <person name="Ahmad R."/>
            <person name="Rusul G."/>
        </authorList>
    </citation>
    <scope>NUCLEOTIDE SEQUENCE [LARGE SCALE GENOMIC DNA]</scope>
    <source>
        <strain evidence="9">DF1</strain>
    </source>
</reference>
<keyword evidence="2 6" id="KW-0812">Transmembrane</keyword>
<comment type="caution">
    <text evidence="8">The sequence shown here is derived from an EMBL/GenBank/DDBJ whole genome shotgun (WGS) entry which is preliminary data.</text>
</comment>
<dbReference type="RefSeq" id="WP_070792606.1">
    <property type="nucleotide sequence ID" value="NZ_MKIR01000022.1"/>
</dbReference>
<gene>
    <name evidence="8" type="ORF">BG261_04785</name>
</gene>
<dbReference type="STRING" id="1859473.BG261_04785"/>
<dbReference type="PROSITE" id="PS00154">
    <property type="entry name" value="ATPASE_E1_E2"/>
    <property type="match status" value="1"/>
</dbReference>
<dbReference type="InterPro" id="IPR023214">
    <property type="entry name" value="HAD_sf"/>
</dbReference>
<dbReference type="Gene3D" id="3.40.50.1000">
    <property type="entry name" value="HAD superfamily/HAD-like"/>
    <property type="match status" value="1"/>
</dbReference>
<name>A0A1E8GL52_9LACT</name>
<dbReference type="Pfam" id="PF00122">
    <property type="entry name" value="E1-E2_ATPase"/>
    <property type="match status" value="1"/>
</dbReference>
<dbReference type="Proteomes" id="UP000178622">
    <property type="component" value="Unassembled WGS sequence"/>
</dbReference>
<dbReference type="InterPro" id="IPR059000">
    <property type="entry name" value="ATPase_P-type_domA"/>
</dbReference>
<dbReference type="GO" id="GO:0005524">
    <property type="term" value="F:ATP binding"/>
    <property type="evidence" value="ECO:0007669"/>
    <property type="project" value="InterPro"/>
</dbReference>
<feature type="transmembrane region" description="Helical" evidence="6">
    <location>
        <begin position="568"/>
        <end position="591"/>
    </location>
</feature>
<dbReference type="GO" id="GO:0016020">
    <property type="term" value="C:membrane"/>
    <property type="evidence" value="ECO:0007669"/>
    <property type="project" value="UniProtKB-SubCell"/>
</dbReference>
<dbReference type="InterPro" id="IPR036412">
    <property type="entry name" value="HAD-like_sf"/>
</dbReference>
<evidence type="ECO:0000256" key="6">
    <source>
        <dbReference type="SAM" id="Phobius"/>
    </source>
</evidence>
<keyword evidence="4 6" id="KW-1133">Transmembrane helix</keyword>
<protein>
    <submittedName>
        <fullName evidence="8">ATPase</fullName>
    </submittedName>
</protein>
<dbReference type="EMBL" id="MKIR01000022">
    <property type="protein sequence ID" value="OFI48982.1"/>
    <property type="molecule type" value="Genomic_DNA"/>
</dbReference>
<dbReference type="AlphaFoldDB" id="A0A1E8GL52"/>
<dbReference type="InterPro" id="IPR023298">
    <property type="entry name" value="ATPase_P-typ_TM_dom_sf"/>
</dbReference>
<keyword evidence="5 6" id="KW-0472">Membrane</keyword>
<dbReference type="SUPFAM" id="SSF56784">
    <property type="entry name" value="HAD-like"/>
    <property type="match status" value="1"/>
</dbReference>
<dbReference type="SFLD" id="SFLDS00003">
    <property type="entry name" value="Haloacid_Dehalogenase"/>
    <property type="match status" value="1"/>
</dbReference>
<dbReference type="PRINTS" id="PR00120">
    <property type="entry name" value="HATPASE"/>
</dbReference>
<dbReference type="OrthoDB" id="9760364at2"/>
<keyword evidence="3" id="KW-1278">Translocase</keyword>
<feature type="transmembrane region" description="Helical" evidence="6">
    <location>
        <begin position="203"/>
        <end position="220"/>
    </location>
</feature>
<comment type="subcellular location">
    <subcellularLocation>
        <location evidence="1">Membrane</location>
        <topology evidence="1">Multi-pass membrane protein</topology>
    </subcellularLocation>
</comment>
<dbReference type="NCBIfam" id="TIGR01494">
    <property type="entry name" value="ATPase_P-type"/>
    <property type="match status" value="2"/>
</dbReference>
<dbReference type="SUPFAM" id="SSF81665">
    <property type="entry name" value="Calcium ATPase, transmembrane domain M"/>
    <property type="match status" value="1"/>
</dbReference>
<evidence type="ECO:0000256" key="1">
    <source>
        <dbReference type="ARBA" id="ARBA00004141"/>
    </source>
</evidence>
<sequence length="743" mass="82915">MEYLTKEQVEKAKKNVDKDKTTRSTWDIILSNTFTFINGMVLVIALFVATTFRFENLTFVFVIIINTFIGSFQEIRSKRALENLQLLSRSKYKVNRDNKTVEVYSEDIVEGEYLHLNLGDQVPVDGYIISGQIEVDESLLTGESDNIHKSKDDHLLSGSNVVSGSCLLKVTAVGSDSYINQFAQKSKKFKKYPSELRDNLNKILKIISLLMIPIAILLVLRGMSEGRSYNSIVLSTSGALIGMIPEGLMLLVSVSLAVSAYKLSKKKVLVQELYCVETLARVDTLCFDKTGTITTGQMEVVEISDKVEEVLKNYLSYFDDENATSIALKNYLSLEKSWQVRKIGAFSSKNKYSFIQVEGEGTYFFGADEFLNLSDSIPVHYQDMKKQGLRVLTLAKSSDYVEIPENLAYIGSVVLSDKIKENTKETFEYFESQDVSIKIISGDNHLAVLGVAIKAGFNPNAKAIDMSKVKLDDFERVILENDIFGRVTPTQKEAMVEVLQKDKKTVAMSGDGVNDVLALKKADVSFAMNGATSAAKSVSNIVFLTDDFSVFYDILMEGRRVINNIQKVASLFLTKTFFSIIFAVLSIIFALKFPFTPIQFTLISTITIGIPSFFLTFEENKNKVKPDFMKSVMTNALVGGGTLVLAVLLTNIFINDSSKLGIICISLALLNGLLMIVRVSRPFNRYKLVLLMFLTIAAVMAVVIDVFYLDKSQLPFTLYDFVIAGLMMGLVILAHFILDKKVK</sequence>
<dbReference type="Gene3D" id="1.20.1110.10">
    <property type="entry name" value="Calcium-transporting ATPase, transmembrane domain"/>
    <property type="match status" value="1"/>
</dbReference>
<dbReference type="SUPFAM" id="SSF81653">
    <property type="entry name" value="Calcium ATPase, transduction domain A"/>
    <property type="match status" value="1"/>
</dbReference>
<dbReference type="InterPro" id="IPR044492">
    <property type="entry name" value="P_typ_ATPase_HD_dom"/>
</dbReference>
<dbReference type="GO" id="GO:0016887">
    <property type="term" value="F:ATP hydrolysis activity"/>
    <property type="evidence" value="ECO:0007669"/>
    <property type="project" value="InterPro"/>
</dbReference>
<evidence type="ECO:0000256" key="2">
    <source>
        <dbReference type="ARBA" id="ARBA00022692"/>
    </source>
</evidence>
<dbReference type="InterPro" id="IPR018303">
    <property type="entry name" value="ATPase_P-typ_P_site"/>
</dbReference>
<feature type="transmembrane region" description="Helical" evidence="6">
    <location>
        <begin position="721"/>
        <end position="738"/>
    </location>
</feature>
<feature type="transmembrane region" description="Helical" evidence="6">
    <location>
        <begin position="636"/>
        <end position="654"/>
    </location>
</feature>
<feature type="transmembrane region" description="Helical" evidence="6">
    <location>
        <begin position="232"/>
        <end position="258"/>
    </location>
</feature>
<feature type="domain" description="P-type ATPase A" evidence="7">
    <location>
        <begin position="88"/>
        <end position="185"/>
    </location>
</feature>
<evidence type="ECO:0000313" key="8">
    <source>
        <dbReference type="EMBL" id="OFI48982.1"/>
    </source>
</evidence>
<dbReference type="Pfam" id="PF00702">
    <property type="entry name" value="Hydrolase"/>
    <property type="match status" value="1"/>
</dbReference>
<dbReference type="SFLD" id="SFLDG00002">
    <property type="entry name" value="C1.7:_P-type_atpase_like"/>
    <property type="match status" value="1"/>
</dbReference>
<feature type="transmembrane region" description="Helical" evidence="6">
    <location>
        <begin position="28"/>
        <end position="48"/>
    </location>
</feature>
<evidence type="ECO:0000256" key="5">
    <source>
        <dbReference type="ARBA" id="ARBA00023136"/>
    </source>
</evidence>
<dbReference type="SFLD" id="SFLDF00027">
    <property type="entry name" value="p-type_atpase"/>
    <property type="match status" value="1"/>
</dbReference>
<proteinExistence type="predicted"/>
<dbReference type="PANTHER" id="PTHR42861">
    <property type="entry name" value="CALCIUM-TRANSPORTING ATPASE"/>
    <property type="match status" value="1"/>
</dbReference>
<evidence type="ECO:0000256" key="4">
    <source>
        <dbReference type="ARBA" id="ARBA00022989"/>
    </source>
</evidence>
<feature type="transmembrane region" description="Helical" evidence="6">
    <location>
        <begin position="660"/>
        <end position="677"/>
    </location>
</feature>
<evidence type="ECO:0000313" key="9">
    <source>
        <dbReference type="Proteomes" id="UP000178622"/>
    </source>
</evidence>
<feature type="transmembrane region" description="Helical" evidence="6">
    <location>
        <begin position="54"/>
        <end position="72"/>
    </location>
</feature>
<accession>A0A1E8GL52</accession>
<organism evidence="8 9">
    <name type="scientific">Floricoccus tropicus</name>
    <dbReference type="NCBI Taxonomy" id="1859473"/>
    <lineage>
        <taxon>Bacteria</taxon>
        <taxon>Bacillati</taxon>
        <taxon>Bacillota</taxon>
        <taxon>Bacilli</taxon>
        <taxon>Lactobacillales</taxon>
        <taxon>Streptococcaceae</taxon>
        <taxon>Floricoccus</taxon>
    </lineage>
</organism>
<feature type="transmembrane region" description="Helical" evidence="6">
    <location>
        <begin position="597"/>
        <end position="615"/>
    </location>
</feature>